<feature type="compositionally biased region" description="Low complexity" evidence="1">
    <location>
        <begin position="1"/>
        <end position="30"/>
    </location>
</feature>
<evidence type="ECO:0000313" key="2">
    <source>
        <dbReference type="EMBL" id="KYK56006.1"/>
    </source>
</evidence>
<feature type="compositionally biased region" description="Polar residues" evidence="1">
    <location>
        <begin position="169"/>
        <end position="188"/>
    </location>
</feature>
<keyword evidence="3" id="KW-1185">Reference proteome</keyword>
<feature type="compositionally biased region" description="Polar residues" evidence="1">
    <location>
        <begin position="303"/>
        <end position="317"/>
    </location>
</feature>
<dbReference type="InterPro" id="IPR018809">
    <property type="entry name" value="DUF2406"/>
</dbReference>
<feature type="compositionally biased region" description="Basic residues" evidence="1">
    <location>
        <begin position="369"/>
        <end position="379"/>
    </location>
</feature>
<comment type="caution">
    <text evidence="2">The sequence shown here is derived from an EMBL/GenBank/DDBJ whole genome shotgun (WGS) entry which is preliminary data.</text>
</comment>
<gene>
    <name evidence="2" type="ORF">DCS_07971</name>
</gene>
<feature type="compositionally biased region" description="Polar residues" evidence="1">
    <location>
        <begin position="260"/>
        <end position="285"/>
    </location>
</feature>
<dbReference type="EMBL" id="LAYC01000003">
    <property type="protein sequence ID" value="KYK56006.1"/>
    <property type="molecule type" value="Genomic_DNA"/>
</dbReference>
<feature type="compositionally biased region" description="Basic and acidic residues" evidence="1">
    <location>
        <begin position="72"/>
        <end position="87"/>
    </location>
</feature>
<dbReference type="InParanoid" id="A0A151GG15"/>
<dbReference type="GeneID" id="63720614"/>
<organism evidence="2 3">
    <name type="scientific">Drechmeria coniospora</name>
    <name type="common">Nematophagous fungus</name>
    <name type="synonym">Meria coniospora</name>
    <dbReference type="NCBI Taxonomy" id="98403"/>
    <lineage>
        <taxon>Eukaryota</taxon>
        <taxon>Fungi</taxon>
        <taxon>Dikarya</taxon>
        <taxon>Ascomycota</taxon>
        <taxon>Pezizomycotina</taxon>
        <taxon>Sordariomycetes</taxon>
        <taxon>Hypocreomycetidae</taxon>
        <taxon>Hypocreales</taxon>
        <taxon>Ophiocordycipitaceae</taxon>
        <taxon>Drechmeria</taxon>
    </lineage>
</organism>
<feature type="region of interest" description="Disordered" evidence="1">
    <location>
        <begin position="120"/>
        <end position="143"/>
    </location>
</feature>
<name>A0A151GG15_DRECN</name>
<reference evidence="2 3" key="1">
    <citation type="journal article" date="2016" name="Sci. Rep.">
        <title>Insights into Adaptations to a Near-Obligate Nematode Endoparasitic Lifestyle from the Finished Genome of Drechmeria coniospora.</title>
        <authorList>
            <person name="Zhang L."/>
            <person name="Zhou Z."/>
            <person name="Guo Q."/>
            <person name="Fokkens L."/>
            <person name="Miskei M."/>
            <person name="Pocsi I."/>
            <person name="Zhang W."/>
            <person name="Chen M."/>
            <person name="Wang L."/>
            <person name="Sun Y."/>
            <person name="Donzelli B.G."/>
            <person name="Gibson D.M."/>
            <person name="Nelson D.R."/>
            <person name="Luo J.G."/>
            <person name="Rep M."/>
            <person name="Liu H."/>
            <person name="Yang S."/>
            <person name="Wang J."/>
            <person name="Krasnoff S.B."/>
            <person name="Xu Y."/>
            <person name="Molnar I."/>
            <person name="Lin M."/>
        </authorList>
    </citation>
    <scope>NUCLEOTIDE SEQUENCE [LARGE SCALE GENOMIC DNA]</scope>
    <source>
        <strain evidence="2 3">ARSEF 6962</strain>
    </source>
</reference>
<dbReference type="Pfam" id="PF10295">
    <property type="entry name" value="DUF2406"/>
    <property type="match status" value="1"/>
</dbReference>
<evidence type="ECO:0000256" key="1">
    <source>
        <dbReference type="SAM" id="MobiDB-lite"/>
    </source>
</evidence>
<evidence type="ECO:0008006" key="4">
    <source>
        <dbReference type="Google" id="ProtNLM"/>
    </source>
</evidence>
<protein>
    <recommendedName>
        <fullName evidence="4">DUF2406 domain protein</fullName>
    </recommendedName>
</protein>
<evidence type="ECO:0000313" key="3">
    <source>
        <dbReference type="Proteomes" id="UP000076580"/>
    </source>
</evidence>
<sequence length="379" mass="43097">MATPAEQYEQPRQPSPPSQQQGHGQQYPQHAYYELSQKQYSPRSSKPRTFSFHSHHTPQSRRQSRSGNPDYYETHEEKESRRLHTKADPSLAIIEAEPSTVAAMTTETSLVPLRSIQHKDTWGNPIADPDKSNPTRNRWERPLDTIRSFEAAIDGGYSRKSMHRADTDSAFNGNHRGSYQPQGQSRYPQDNYYACRPMSYNSYGTNRHSYYDHQAYGGAYQNGRSMPRERTQRNNSEPHYRTYGQEQNVYPMPYRDRSYETVTSAVPSGNSETDPTSSDNSSIDRTSLAKRQDAVNDYGIGFTQPQSYSTANFSPTLAQPDKPASPPPPAVQPAQKNEASATAPPRKRSLLKRQASSQPRQDGSDKRKSWFSRRFSKST</sequence>
<accession>A0A151GG15</accession>
<dbReference type="PANTHER" id="PTHR28186:SF1">
    <property type="entry name" value="MEIOTICALLY UP-REGULATED GENE 9 PROTEIN"/>
    <property type="match status" value="1"/>
</dbReference>
<feature type="compositionally biased region" description="Basic residues" evidence="1">
    <location>
        <begin position="53"/>
        <end position="64"/>
    </location>
</feature>
<dbReference type="RefSeq" id="XP_040655358.1">
    <property type="nucleotide sequence ID" value="XM_040805254.1"/>
</dbReference>
<feature type="region of interest" description="Disordered" evidence="1">
    <location>
        <begin position="157"/>
        <end position="190"/>
    </location>
</feature>
<feature type="compositionally biased region" description="Polar residues" evidence="1">
    <location>
        <begin position="36"/>
        <end position="52"/>
    </location>
</feature>
<dbReference type="Proteomes" id="UP000076580">
    <property type="component" value="Chromosome 03"/>
</dbReference>
<feature type="region of interest" description="Disordered" evidence="1">
    <location>
        <begin position="218"/>
        <end position="287"/>
    </location>
</feature>
<dbReference type="AlphaFoldDB" id="A0A151GG15"/>
<feature type="region of interest" description="Disordered" evidence="1">
    <location>
        <begin position="1"/>
        <end position="91"/>
    </location>
</feature>
<proteinExistence type="predicted"/>
<feature type="compositionally biased region" description="Basic and acidic residues" evidence="1">
    <location>
        <begin position="226"/>
        <end position="240"/>
    </location>
</feature>
<dbReference type="PANTHER" id="PTHR28186">
    <property type="entry name" value="MEIOTICALLY UP-REGULATED GENE 9 PROTEIN"/>
    <property type="match status" value="1"/>
</dbReference>
<feature type="compositionally biased region" description="Basic and acidic residues" evidence="1">
    <location>
        <begin position="128"/>
        <end position="143"/>
    </location>
</feature>
<feature type="region of interest" description="Disordered" evidence="1">
    <location>
        <begin position="299"/>
        <end position="379"/>
    </location>
</feature>